<dbReference type="InterPro" id="IPR027867">
    <property type="entry name" value="SPATA48"/>
</dbReference>
<dbReference type="AlphaFoldDB" id="A0A8J1UT19"/>
<reference evidence="1" key="1">
    <citation type="submission" date="2022-03" db="EMBL/GenBank/DDBJ databases">
        <authorList>
            <person name="Martin C."/>
        </authorList>
    </citation>
    <scope>NUCLEOTIDE SEQUENCE</scope>
</reference>
<dbReference type="OrthoDB" id="10035002at2759"/>
<dbReference type="Proteomes" id="UP000749559">
    <property type="component" value="Unassembled WGS sequence"/>
</dbReference>
<organism evidence="1 2">
    <name type="scientific">Owenia fusiformis</name>
    <name type="common">Polychaete worm</name>
    <dbReference type="NCBI Taxonomy" id="6347"/>
    <lineage>
        <taxon>Eukaryota</taxon>
        <taxon>Metazoa</taxon>
        <taxon>Spiralia</taxon>
        <taxon>Lophotrochozoa</taxon>
        <taxon>Annelida</taxon>
        <taxon>Polychaeta</taxon>
        <taxon>Sedentaria</taxon>
        <taxon>Canalipalpata</taxon>
        <taxon>Sabellida</taxon>
        <taxon>Oweniida</taxon>
        <taxon>Oweniidae</taxon>
        <taxon>Owenia</taxon>
    </lineage>
</organism>
<dbReference type="EMBL" id="CAIIXF020000003">
    <property type="protein sequence ID" value="CAH1780415.1"/>
    <property type="molecule type" value="Genomic_DNA"/>
</dbReference>
<dbReference type="PANTHER" id="PTHR34759:SF1">
    <property type="entry name" value="SPERMATOGENESIS-ASSOCIATED PROTEIN 48"/>
    <property type="match status" value="1"/>
</dbReference>
<keyword evidence="2" id="KW-1185">Reference proteome</keyword>
<proteinExistence type="predicted"/>
<evidence type="ECO:0000313" key="1">
    <source>
        <dbReference type="EMBL" id="CAH1780415.1"/>
    </source>
</evidence>
<sequence length="325" mass="37175">MDRAEICPMYGDHPGYQTTYRDVFQPFEPSRLPPIRGRFHQTPCLSVKDKNRLQPRQFPLEPTGPQRIIEIERAPGLGLGTNTIQTEKLLDVSESISRSIPPHRVESTIDLTEKAEGMKPRPPSRRSKGRRVTNDVVDALVNALEHTSTTTIASEEACLPVIETEPANTTLEENADMVKYRPQKYEREAETWQTVGWQWDRVQPRHRTSNCYVIDISKPKLLRKRQAEEKLMPISDKLKQLVESKQVKGTYVRPTPGYAGFKPRAPVDGPIEKNEDPRRCSVMKASYRPLPADIPKELHHRGPFSKTVTLTYPYNPFNKVEEVSL</sequence>
<dbReference type="PANTHER" id="PTHR34759">
    <property type="entry name" value="SPERMATOGENESIS-ASSOCIATED PROTEIN 48"/>
    <property type="match status" value="1"/>
</dbReference>
<evidence type="ECO:0000313" key="2">
    <source>
        <dbReference type="Proteomes" id="UP000749559"/>
    </source>
</evidence>
<name>A0A8J1UT19_OWEFU</name>
<accession>A0A8J1UT19</accession>
<gene>
    <name evidence="1" type="ORF">OFUS_LOCUS7111</name>
</gene>
<comment type="caution">
    <text evidence="1">The sequence shown here is derived from an EMBL/GenBank/DDBJ whole genome shotgun (WGS) entry which is preliminary data.</text>
</comment>
<protein>
    <submittedName>
        <fullName evidence="1">Uncharacterized protein</fullName>
    </submittedName>
</protein>